<dbReference type="SUPFAM" id="SSF50443">
    <property type="entry name" value="FucI/AraA C-terminal domain-like"/>
    <property type="match status" value="1"/>
</dbReference>
<evidence type="ECO:0000259" key="3">
    <source>
        <dbReference type="Pfam" id="PF02952"/>
    </source>
</evidence>
<dbReference type="InterPro" id="IPR015888">
    <property type="entry name" value="Fuc_isomerase_C"/>
</dbReference>
<dbReference type="AlphaFoldDB" id="A0A497E248"/>
<sequence length="469" mass="52692">MEGRVKIGFVPAQRDPFDESWAVEMKKRVLKALESVCEKDKIEIIHPDDTLTKKGLVRDDEDAEKLIRFFKEKDIDGIMIGAMTFGDERSAVSIAQNIPGIPVLLFSTKEGPFTEDGNRRADAFCGTLSIASGLYRRKIPFTFLGNVFPEEEIFPKKVAEFARVCFAVRGFKGARVGLVGPRPEQFETCAINEFPMIEQFGQRVVPISLADVFDMANSLKEDGQISRIVNEIKSSFDWEGISEEVLEKAARLEIVLKNFAKEKKLSAMGVQCWPAMQQVYGISPCMTMGRLTDQGIMTSCEVDIHGALTMLVQYLASLKQTVPHFIDFTIQHQSRPNTFLAWHCGNAPISLAARGQKIRLRVHSIQDKIFGPEKTMGTAEFQLKSGEITINRLVEYDGKFKMLISKGRIIPSEENLRGSWSWVEVDDLDKLYRTLIEEGFVHHGSIIHGDITSVVAEFCKFLGIQTVVV</sequence>
<dbReference type="CDD" id="cd00578">
    <property type="entry name" value="L-fuc_L-ara-isomerases"/>
    <property type="match status" value="1"/>
</dbReference>
<dbReference type="Proteomes" id="UP000279422">
    <property type="component" value="Unassembled WGS sequence"/>
</dbReference>
<evidence type="ECO:0000313" key="5">
    <source>
        <dbReference type="Proteomes" id="UP000279422"/>
    </source>
</evidence>
<dbReference type="GO" id="GO:0008736">
    <property type="term" value="F:L-fucose isomerase activity"/>
    <property type="evidence" value="ECO:0007669"/>
    <property type="project" value="InterPro"/>
</dbReference>
<feature type="domain" description="L-fucose isomerase C-terminal" evidence="3">
    <location>
        <begin position="343"/>
        <end position="466"/>
    </location>
</feature>
<dbReference type="PANTHER" id="PTHR36120">
    <property type="entry name" value="FUCOSE ISOMERASE"/>
    <property type="match status" value="1"/>
</dbReference>
<organism evidence="4 5">
    <name type="scientific">Aerophobetes bacterium</name>
    <dbReference type="NCBI Taxonomy" id="2030807"/>
    <lineage>
        <taxon>Bacteria</taxon>
        <taxon>Candidatus Aerophobota</taxon>
    </lineage>
</organism>
<evidence type="ECO:0000256" key="1">
    <source>
        <dbReference type="ARBA" id="ARBA00023235"/>
    </source>
</evidence>
<evidence type="ECO:0000256" key="2">
    <source>
        <dbReference type="ARBA" id="ARBA00023277"/>
    </source>
</evidence>
<dbReference type="Pfam" id="PF02952">
    <property type="entry name" value="Fucose_iso_C"/>
    <property type="match status" value="1"/>
</dbReference>
<evidence type="ECO:0000313" key="4">
    <source>
        <dbReference type="EMBL" id="RLE07767.1"/>
    </source>
</evidence>
<dbReference type="GO" id="GO:0005737">
    <property type="term" value="C:cytoplasm"/>
    <property type="evidence" value="ECO:0007669"/>
    <property type="project" value="InterPro"/>
</dbReference>
<dbReference type="InterPro" id="IPR009015">
    <property type="entry name" value="Fucose_isomerase_N/cen_sf"/>
</dbReference>
<dbReference type="EMBL" id="QMPZ01000141">
    <property type="protein sequence ID" value="RLE07767.1"/>
    <property type="molecule type" value="Genomic_DNA"/>
</dbReference>
<reference evidence="4 5" key="1">
    <citation type="submission" date="2018-06" db="EMBL/GenBank/DDBJ databases">
        <title>Extensive metabolic versatility and redundancy in microbially diverse, dynamic hydrothermal sediments.</title>
        <authorList>
            <person name="Dombrowski N."/>
            <person name="Teske A."/>
            <person name="Baker B.J."/>
        </authorList>
    </citation>
    <scope>NUCLEOTIDE SEQUENCE [LARGE SCALE GENOMIC DNA]</scope>
    <source>
        <strain evidence="4">B47_G16</strain>
    </source>
</reference>
<dbReference type="SUPFAM" id="SSF53743">
    <property type="entry name" value="FucI/AraA N-terminal and middle domains"/>
    <property type="match status" value="1"/>
</dbReference>
<accession>A0A497E248</accession>
<keyword evidence="1" id="KW-0413">Isomerase</keyword>
<dbReference type="GO" id="GO:0006004">
    <property type="term" value="P:fucose metabolic process"/>
    <property type="evidence" value="ECO:0007669"/>
    <property type="project" value="InterPro"/>
</dbReference>
<dbReference type="PANTHER" id="PTHR36120:SF1">
    <property type="entry name" value="L-FUCOSE ISOMERASE C-TERMINAL DOMAIN-CONTAINING PROTEIN"/>
    <property type="match status" value="1"/>
</dbReference>
<proteinExistence type="predicted"/>
<protein>
    <recommendedName>
        <fullName evidence="3">L-fucose isomerase C-terminal domain-containing protein</fullName>
    </recommendedName>
</protein>
<name>A0A497E248_UNCAE</name>
<keyword evidence="2" id="KW-0119">Carbohydrate metabolism</keyword>
<dbReference type="InterPro" id="IPR004216">
    <property type="entry name" value="Fuc/Ara_isomerase_C"/>
</dbReference>
<comment type="caution">
    <text evidence="4">The sequence shown here is derived from an EMBL/GenBank/DDBJ whole genome shotgun (WGS) entry which is preliminary data.</text>
</comment>
<gene>
    <name evidence="4" type="ORF">DRJ00_07520</name>
</gene>